<evidence type="ECO:0000313" key="2">
    <source>
        <dbReference type="EMBL" id="KAF9459884.1"/>
    </source>
</evidence>
<organism evidence="2 3">
    <name type="scientific">Collybia nuda</name>
    <dbReference type="NCBI Taxonomy" id="64659"/>
    <lineage>
        <taxon>Eukaryota</taxon>
        <taxon>Fungi</taxon>
        <taxon>Dikarya</taxon>
        <taxon>Basidiomycota</taxon>
        <taxon>Agaricomycotina</taxon>
        <taxon>Agaricomycetes</taxon>
        <taxon>Agaricomycetidae</taxon>
        <taxon>Agaricales</taxon>
        <taxon>Tricholomatineae</taxon>
        <taxon>Clitocybaceae</taxon>
        <taxon>Collybia</taxon>
    </lineage>
</organism>
<feature type="compositionally biased region" description="Polar residues" evidence="1">
    <location>
        <begin position="347"/>
        <end position="361"/>
    </location>
</feature>
<reference evidence="2" key="1">
    <citation type="submission" date="2020-11" db="EMBL/GenBank/DDBJ databases">
        <authorList>
            <consortium name="DOE Joint Genome Institute"/>
            <person name="Ahrendt S."/>
            <person name="Riley R."/>
            <person name="Andreopoulos W."/>
            <person name="Labutti K."/>
            <person name="Pangilinan J."/>
            <person name="Ruiz-Duenas F.J."/>
            <person name="Barrasa J.M."/>
            <person name="Sanchez-Garcia M."/>
            <person name="Camarero S."/>
            <person name="Miyauchi S."/>
            <person name="Serrano A."/>
            <person name="Linde D."/>
            <person name="Babiker R."/>
            <person name="Drula E."/>
            <person name="Ayuso-Fernandez I."/>
            <person name="Pacheco R."/>
            <person name="Padilla G."/>
            <person name="Ferreira P."/>
            <person name="Barriuso J."/>
            <person name="Kellner H."/>
            <person name="Castanera R."/>
            <person name="Alfaro M."/>
            <person name="Ramirez L."/>
            <person name="Pisabarro A.G."/>
            <person name="Kuo A."/>
            <person name="Tritt A."/>
            <person name="Lipzen A."/>
            <person name="He G."/>
            <person name="Yan M."/>
            <person name="Ng V."/>
            <person name="Cullen D."/>
            <person name="Martin F."/>
            <person name="Rosso M.-N."/>
            <person name="Henrissat B."/>
            <person name="Hibbett D."/>
            <person name="Martinez A.T."/>
            <person name="Grigoriev I.V."/>
        </authorList>
    </citation>
    <scope>NUCLEOTIDE SEQUENCE</scope>
    <source>
        <strain evidence="2">CBS 247.69</strain>
    </source>
</reference>
<comment type="caution">
    <text evidence="2">The sequence shown here is derived from an EMBL/GenBank/DDBJ whole genome shotgun (WGS) entry which is preliminary data.</text>
</comment>
<feature type="compositionally biased region" description="Acidic residues" evidence="1">
    <location>
        <begin position="934"/>
        <end position="943"/>
    </location>
</feature>
<dbReference type="OrthoDB" id="3062275at2759"/>
<sequence length="963" mass="109138">MFTHMTRLHHSTVRRSKSMGLRILLTWSLYNWGEVVVSSSSLLEGAAFQASPSDDRPQDPSIRTYRHFVALCHTQGDKQKLVPLSNFESAALYLSYLLEGNTDFPDNPETFVNIMQNRSPPGTEPVGKILRNFNMQQLRAPLHIALAISPLCLVGSTVLNKATPGRPTLCQIWQALGSSRPESLRWAESLLWELLWDFTLHKIELLPNLQRILKLIVIRLSESTTPPTDLTWFTPLRYKPPPKSLKNELKKLRLTPPPTYSESESDGSFGGSPENTKSTTTPPTPHKRPLKQEVKSPYGSVGEEMSSDQGSDDYTSPHQSRKSISSKHLTKKRKKTATVQRKPYKTLKSQVEVQTPSTSTRPLHRDSIMPPYVEIIDLSRANRLTCAPRLGHVVGDPKVVGKTTHQLYSPDENIPALYTPQSHLAEDVQLLGRIVKSAESFYMNGKPRFIVDPHNSGFCMITEDLFRRLTDQAVQDVLRTRQFVIIGPQHPTQIFDLMNLENLSGLNQPIAIYDQSVPLEPGTSRLRSGTLIDIYSSAGSSFGKSLIALELPMTCASAPFKSFASDIKAWSSTAEISDLGHEFPVRSTRWGQASTAGAYHMWRIQREGFATYIEPQAGRQCWIVAKPKRLDKWDETFWNDFRHMHKYTTEEGSPDSPDPTLWDFEAILLKPGHRLILRPNTPFLAIMPEPSICHGGRFYAASTIRESCYGVFHTFLYNNTVDAQHSIDSRKLLRRMLAFCHSTLTSNDNIIRERNTAHVPRIHTFPGLLDLLTLCNIIEMGNILTPKLYTDKDKCNRERHELIEARKLSRTAVDWAFDHYQLSLKGAIVPKSRQALYWPYLAQQAKALLWYKQQTEKSAPSGGLNQTVTYEAVKHAIRCCFRTVVPFWTAWDACPETPSFTWSGPQFDIVRREPTSGHRDHDGKTVDDLIWLGESDDSSDMDDSFSKDMDSEDERLKKKARQG</sequence>
<dbReference type="Proteomes" id="UP000807353">
    <property type="component" value="Unassembled WGS sequence"/>
</dbReference>
<name>A0A9P5Y056_9AGAR</name>
<evidence type="ECO:0000313" key="3">
    <source>
        <dbReference type="Proteomes" id="UP000807353"/>
    </source>
</evidence>
<accession>A0A9P5Y056</accession>
<feature type="region of interest" description="Disordered" evidence="1">
    <location>
        <begin position="244"/>
        <end position="365"/>
    </location>
</feature>
<protein>
    <submittedName>
        <fullName evidence="2">Uncharacterized protein</fullName>
    </submittedName>
</protein>
<dbReference type="EMBL" id="MU150309">
    <property type="protein sequence ID" value="KAF9459884.1"/>
    <property type="molecule type" value="Genomic_DNA"/>
</dbReference>
<proteinExistence type="predicted"/>
<keyword evidence="3" id="KW-1185">Reference proteome</keyword>
<feature type="compositionally biased region" description="Polar residues" evidence="1">
    <location>
        <begin position="307"/>
        <end position="318"/>
    </location>
</feature>
<gene>
    <name evidence="2" type="ORF">BDZ94DRAFT_985891</name>
</gene>
<feature type="compositionally biased region" description="Basic residues" evidence="1">
    <location>
        <begin position="319"/>
        <end position="336"/>
    </location>
</feature>
<dbReference type="AlphaFoldDB" id="A0A9P5Y056"/>
<feature type="region of interest" description="Disordered" evidence="1">
    <location>
        <begin position="932"/>
        <end position="963"/>
    </location>
</feature>
<evidence type="ECO:0000256" key="1">
    <source>
        <dbReference type="SAM" id="MobiDB-lite"/>
    </source>
</evidence>